<protein>
    <recommendedName>
        <fullName evidence="4">HECT-type E3 ubiquitin transferase</fullName>
        <ecNumber evidence="4">2.3.2.26</ecNumber>
    </recommendedName>
</protein>
<keyword evidence="8" id="KW-0677">Repeat</keyword>
<name>A0A8K0DHL8_IGNLU</name>
<feature type="domain" description="HECT" evidence="14">
    <location>
        <begin position="2170"/>
        <end position="2517"/>
    </location>
</feature>
<dbReference type="Pfam" id="PF00632">
    <property type="entry name" value="HECT"/>
    <property type="match status" value="1"/>
</dbReference>
<keyword evidence="11" id="KW-0853">WD repeat</keyword>
<dbReference type="SUPFAM" id="SSF56204">
    <property type="entry name" value="Hect, E3 ligase catalytic domain"/>
    <property type="match status" value="1"/>
</dbReference>
<dbReference type="PROSITE" id="PS50012">
    <property type="entry name" value="RCC1_3"/>
    <property type="match status" value="5"/>
</dbReference>
<evidence type="ECO:0000256" key="13">
    <source>
        <dbReference type="SAM" id="MobiDB-lite"/>
    </source>
</evidence>
<dbReference type="Pfam" id="PF00415">
    <property type="entry name" value="RCC1"/>
    <property type="match status" value="1"/>
</dbReference>
<sequence>MTDMQMHGTQRDLLPGEPTFAPLPAVIAEAHITLIRKLHSSDVWVDEINTCITDRLSQIKELFLKVELKKNEIAPDIPEAQNLTKGEDAEYENTEKLCKIVWPALVVIGGVDRGLRMGGMCKHKNTGKKAIILGILKKGITVVKVQWIPDGDVSDVSIALLEHIEFSPFNSAKLSGVTIEMLKHIARLSGIMEEIKLPEIKLTQEEENLLKPENTCGRRRHSWGDTWRSNSDSQVHSQNNVENKSSLMRTVESLTNEMVSNIMCEVKKVSAEKMMETHSASVIKETKEDKDRDSMRREAKLLKAKLLNSEMTCLHLAVLQFSALKALSVLLTSGKYLDLFLAINHFNITVADKSEEKELQKDDLYSSIKEIMSNLVNKGTAQCKLKFIVNTAEFERAQSVLHCSYMKSRTEDDLDKEDLRLSDSNYEDISNYQQRSYAGTSKRNNAVAASTSKNISMSNSKTSSILPRPPSSLTVSSGNYPSRFIYSDPSTPQVCSARRTRRLLSDEELWGRCRRSNSPPPPPIAAPLLEMGFTLKHILKAIYATKSSGEVSAHTINMLATWMIEHPCIEDETSSRSDVVEGYASTASRSAESTSANRLERLEVSRISRFLPLVDISRQQNQESSDLQGICRRQSVIGPRRRACSDIRSYLTERMERSERGRERQHVRGEAHPLLSTLSPDEPMEDHSTSSCDSLVDALNSEQHRTNFAIKIDNSFTMCIFCGIHSPHLGTHMAAYHPGCGLLWGPGCCGVTIGSHYVLCYDCQEKYSKISYNKGNPLQAQSPDIIFDENDATEADVQTIKFAMPDFTSTAKIKSYLGLSENGNPESVSFQDNDPLGMSAVPTVTQESQVKNEYQMRYLGNQASLLTSSRDRIQALKYLSTSIHILLSRSIILSILSQLAISANPMSLAQSLEMIGLSDICKVVRLMTLVAMNRVEVTNVHTRDEIRSSYTFLIKNISQLSSPIPVANGCLNNLSIIISALAQNNPEASKLVVNMCTKDLIMSALGSFIPKCGFAVTQALVNILSTHGGCSLMDLPKEEVPVSPVSNANNNGPLTLENALSAYVLSPRITQENRQWAAEQLFKCIATKIQMLSGNNVEQVNLSDILSSIDQKDVIYLEGHENRVSVLAWFSKKCLLASSGFDGTVRVWTYDCKPQLCLEHTFVFHESMNVYGTELQGKLIGHIKWSPTGDYIAAAMENIINIWPVSMSNEETDGCKEWFIDDQHEFVTCMTWPKYKHEDVNKKDYLLVGRIDGTVSLISVYRGNKEVETLINCSLSHAVVKIDWHHEDELFAIAFIDGTIKLGRICQNSDIITVKAHDNAIIALKWDFRGTLLATASVDMTCKVWQEQQGKLQMLHSFVQPHEPVSLEWSPLIGETNTPLLLAIGTSFGTVCVWKLPDSDNKQKSVPQLVMHAQGHSFNPVTSLSIHHSGLFLASGSLKGPNGVINIWSLHDGSLIHTSVGGGGVDTDALVWLNDYSLAIAYSRSKSISILEFDVRDFMKNQAFATARTALLKKGIRGLKTAPFFKTLILCLPSILHDQYNFEKLSVQIGSNLMNSLYLKSLASLSLLLELDKILCYPIAPYNSKMESEVVAKYQWFHTFSLATQMAESLIKRTELPAHVLNLDQNSGNEEEAKPEAAQNTLWSIKQDEQIIQWVTQRPQDWQIGGKCNAYMWGSDRHGQLAEVGCSASTPTLVESFSVAKKIVCGQNCTFVIQANGTVLACGEGSYGRLGQGNSDDLHSLSVISSLQGFVITDLATSVGSDGHSLALAESGEVFSWGDGDFGKLGHGNSDRQRRPRQIEALQNEEVIQVSCGFKHSAVVTSDGKLFTFGNGDYGRLGLGSTSNKKLPERVTALEGYKIGQVSCGLNHTACVSADGLTVWTFGEGDYGKLGLGHTTTKSTPQKVESLCNIQIKKVGCGTNLTIFLTQEGRIFVCGIDRNPWQTHPRERSDYKPQQLVGLSEYEVDDFAIGAEHVLFLTKCGKVFGWGMNSEGQLGLSHTTLVREPEIISELSNKGIKQISTGRTHSAAWTATPLPPRVPGITRSLTFGLPSEIPSQYTHLQGLSIKAIQSRLKFLHSFSDKLYSCWTLIPLSAQQHNLQVPPLEGLISPKLRPLLAPRVYTLPLVRCIGKTMVQGRNYGPQVTVRRIANKGRKCKPIFVQIAKQVVENMRPHELRLPSRAWKVKLIGEGADDAGGVFDDTITEMCQEITSGAVPLLVPTPNAVNDEGFNKDKYLFNPQMTSQQHILWFKFLGILFGVAMRTKKPLALSLAPMIWKLIVGEPVGTEDLEEVDCMYMQSLRSIRDIHLSGVNESNFHDVIPLETFEGTSCSGKIVPIVPGGRSIPLVFGNRAQYYEQAIQFRLQEFDMQIAAVREGMSGVIPVPLLSLVTAEHLEQLVCGIPHISVSLLKKVVRYRELDENHQLVQWLWNILESFTNAERVLFMRFVSGRSRLPANLADLSQRFQVMRVDRAINGLPTAQTCFFQLRLPPYTTQEVMAERLRYSINNCRSIDMDNYMLARNTEQGPGSDDDY</sequence>
<evidence type="ECO:0000256" key="4">
    <source>
        <dbReference type="ARBA" id="ARBA00012485"/>
    </source>
</evidence>
<evidence type="ECO:0000256" key="8">
    <source>
        <dbReference type="ARBA" id="ARBA00022737"/>
    </source>
</evidence>
<dbReference type="Gene3D" id="2.130.10.10">
    <property type="entry name" value="YVTN repeat-like/Quinoprotein amine dehydrogenase"/>
    <property type="match status" value="1"/>
</dbReference>
<evidence type="ECO:0000259" key="14">
    <source>
        <dbReference type="PROSITE" id="PS50237"/>
    </source>
</evidence>
<dbReference type="Gene3D" id="3.30.2160.10">
    <property type="entry name" value="Hect, E3 ligase catalytic domain"/>
    <property type="match status" value="1"/>
</dbReference>
<dbReference type="InterPro" id="IPR058923">
    <property type="entry name" value="RCC1-like_dom"/>
</dbReference>
<dbReference type="SMART" id="SM00320">
    <property type="entry name" value="WD40"/>
    <property type="match status" value="7"/>
</dbReference>
<feature type="region of interest" description="Disordered" evidence="13">
    <location>
        <begin position="434"/>
        <end position="473"/>
    </location>
</feature>
<dbReference type="GO" id="GO:0009966">
    <property type="term" value="P:regulation of signal transduction"/>
    <property type="evidence" value="ECO:0007669"/>
    <property type="project" value="UniProtKB-ARBA"/>
</dbReference>
<feature type="repeat" description="RCC1" evidence="12">
    <location>
        <begin position="1772"/>
        <end position="1823"/>
    </location>
</feature>
<dbReference type="PRINTS" id="PR00633">
    <property type="entry name" value="RCCNDNSATION"/>
</dbReference>
<dbReference type="EC" id="2.3.2.26" evidence="4"/>
<evidence type="ECO:0000313" key="15">
    <source>
        <dbReference type="EMBL" id="KAF2900715.1"/>
    </source>
</evidence>
<dbReference type="EMBL" id="VTPC01002030">
    <property type="protein sequence ID" value="KAF2900715.1"/>
    <property type="molecule type" value="Genomic_DNA"/>
</dbReference>
<evidence type="ECO:0000313" key="16">
    <source>
        <dbReference type="Proteomes" id="UP000801492"/>
    </source>
</evidence>
<dbReference type="PROSITE" id="PS50237">
    <property type="entry name" value="HECT"/>
    <property type="match status" value="1"/>
</dbReference>
<evidence type="ECO:0000256" key="5">
    <source>
        <dbReference type="ARBA" id="ARBA00022490"/>
    </source>
</evidence>
<dbReference type="Gene3D" id="2.130.10.30">
    <property type="entry name" value="Regulator of chromosome condensation 1/beta-lactamase-inhibitor protein II"/>
    <property type="match status" value="1"/>
</dbReference>
<dbReference type="InterPro" id="IPR000408">
    <property type="entry name" value="Reg_chr_condens"/>
</dbReference>
<dbReference type="InterPro" id="IPR035983">
    <property type="entry name" value="Hect_E3_ubiquitin_ligase"/>
</dbReference>
<feature type="repeat" description="RCC1" evidence="12">
    <location>
        <begin position="1877"/>
        <end position="1928"/>
    </location>
</feature>
<keyword evidence="9 10" id="KW-0833">Ubl conjugation pathway</keyword>
<dbReference type="SUPFAM" id="SSF50985">
    <property type="entry name" value="RCC1/BLIP-II"/>
    <property type="match status" value="1"/>
</dbReference>
<evidence type="ECO:0000256" key="10">
    <source>
        <dbReference type="PROSITE-ProRule" id="PRU00104"/>
    </source>
</evidence>
<dbReference type="CDD" id="cd14401">
    <property type="entry name" value="UBA_HERC1"/>
    <property type="match status" value="1"/>
</dbReference>
<feature type="region of interest" description="Disordered" evidence="13">
    <location>
        <begin position="655"/>
        <end position="690"/>
    </location>
</feature>
<feature type="repeat" description="RCC1" evidence="12">
    <location>
        <begin position="1981"/>
        <end position="2032"/>
    </location>
</feature>
<dbReference type="SUPFAM" id="SSF50978">
    <property type="entry name" value="WD40 repeat-like"/>
    <property type="match status" value="2"/>
</dbReference>
<keyword evidence="5" id="KW-0963">Cytoplasm</keyword>
<dbReference type="PROSITE" id="PS50294">
    <property type="entry name" value="WD_REPEATS_REGION"/>
    <property type="match status" value="2"/>
</dbReference>
<accession>A0A8K0DHL8</accession>
<gene>
    <name evidence="15" type="ORF">ILUMI_05470</name>
</gene>
<evidence type="ECO:0000256" key="1">
    <source>
        <dbReference type="ARBA" id="ARBA00000885"/>
    </source>
</evidence>
<dbReference type="InterPro" id="IPR015943">
    <property type="entry name" value="WD40/YVTN_repeat-like_dom_sf"/>
</dbReference>
<dbReference type="Proteomes" id="UP000801492">
    <property type="component" value="Unassembled WGS sequence"/>
</dbReference>
<dbReference type="Pfam" id="PF12894">
    <property type="entry name" value="ANAPC4_WD40"/>
    <property type="match status" value="1"/>
</dbReference>
<dbReference type="PANTHER" id="PTHR22872">
    <property type="entry name" value="BTK-BINDING PROTEIN-RELATED"/>
    <property type="match status" value="1"/>
</dbReference>
<dbReference type="CDD" id="cd00078">
    <property type="entry name" value="HECTc"/>
    <property type="match status" value="1"/>
</dbReference>
<comment type="caution">
    <text evidence="15">The sequence shown here is derived from an EMBL/GenBank/DDBJ whole genome shotgun (WGS) entry which is preliminary data.</text>
</comment>
<dbReference type="InterPro" id="IPR001680">
    <property type="entry name" value="WD40_rpt"/>
</dbReference>
<reference evidence="15" key="1">
    <citation type="submission" date="2019-08" db="EMBL/GenBank/DDBJ databases">
        <title>The genome of the North American firefly Photinus pyralis.</title>
        <authorList>
            <consortium name="Photinus pyralis genome working group"/>
            <person name="Fallon T.R."/>
            <person name="Sander Lower S.E."/>
            <person name="Weng J.-K."/>
        </authorList>
    </citation>
    <scope>NUCLEOTIDE SEQUENCE</scope>
    <source>
        <strain evidence="15">TRF0915ILg1</strain>
        <tissue evidence="15">Whole body</tissue>
    </source>
</reference>
<feature type="repeat" description="WD" evidence="11">
    <location>
        <begin position="1314"/>
        <end position="1355"/>
    </location>
</feature>
<dbReference type="Gene3D" id="3.30.2410.10">
    <property type="entry name" value="Hect, E3 ligase catalytic domain"/>
    <property type="match status" value="1"/>
</dbReference>
<evidence type="ECO:0000256" key="6">
    <source>
        <dbReference type="ARBA" id="ARBA00022553"/>
    </source>
</evidence>
<dbReference type="OrthoDB" id="239701at2759"/>
<dbReference type="PANTHER" id="PTHR22872:SF2">
    <property type="entry name" value="INHIBITOR OF BRUTON TYROSINE KINASE"/>
    <property type="match status" value="1"/>
</dbReference>
<organism evidence="15 16">
    <name type="scientific">Ignelater luminosus</name>
    <name type="common">Cucubano</name>
    <name type="synonym">Pyrophorus luminosus</name>
    <dbReference type="NCBI Taxonomy" id="2038154"/>
    <lineage>
        <taxon>Eukaryota</taxon>
        <taxon>Metazoa</taxon>
        <taxon>Ecdysozoa</taxon>
        <taxon>Arthropoda</taxon>
        <taxon>Hexapoda</taxon>
        <taxon>Insecta</taxon>
        <taxon>Pterygota</taxon>
        <taxon>Neoptera</taxon>
        <taxon>Endopterygota</taxon>
        <taxon>Coleoptera</taxon>
        <taxon>Polyphaga</taxon>
        <taxon>Elateriformia</taxon>
        <taxon>Elateroidea</taxon>
        <taxon>Elateridae</taxon>
        <taxon>Agrypninae</taxon>
        <taxon>Pyrophorini</taxon>
        <taxon>Ignelater</taxon>
    </lineage>
</organism>
<keyword evidence="7" id="KW-0808">Transferase</keyword>
<proteinExistence type="predicted"/>
<dbReference type="InterPro" id="IPR024977">
    <property type="entry name" value="Apc4-like_WD40_dom"/>
</dbReference>
<feature type="compositionally biased region" description="Basic and acidic residues" evidence="13">
    <location>
        <begin position="655"/>
        <end position="671"/>
    </location>
</feature>
<dbReference type="SMART" id="SM00119">
    <property type="entry name" value="HECTc"/>
    <property type="match status" value="1"/>
</dbReference>
<dbReference type="Gene3D" id="3.90.1750.10">
    <property type="entry name" value="Hect, E3 ligase catalytic domains"/>
    <property type="match status" value="1"/>
</dbReference>
<dbReference type="InterPro" id="IPR051625">
    <property type="entry name" value="Signaling_Regulatory_Domain"/>
</dbReference>
<dbReference type="GO" id="GO:0005737">
    <property type="term" value="C:cytoplasm"/>
    <property type="evidence" value="ECO:0007669"/>
    <property type="project" value="UniProtKB-SubCell"/>
</dbReference>
<feature type="repeat" description="WD" evidence="11">
    <location>
        <begin position="1117"/>
        <end position="1148"/>
    </location>
</feature>
<evidence type="ECO:0000256" key="9">
    <source>
        <dbReference type="ARBA" id="ARBA00022786"/>
    </source>
</evidence>
<keyword evidence="16" id="KW-1185">Reference proteome</keyword>
<dbReference type="InterPro" id="IPR009091">
    <property type="entry name" value="RCC1/BLIP-II"/>
</dbReference>
<dbReference type="Pfam" id="PF25390">
    <property type="entry name" value="WD40_RLD"/>
    <property type="match status" value="1"/>
</dbReference>
<evidence type="ECO:0000256" key="2">
    <source>
        <dbReference type="ARBA" id="ARBA00004496"/>
    </source>
</evidence>
<keyword evidence="6" id="KW-0597">Phosphoprotein</keyword>
<dbReference type="PROSITE" id="PS00626">
    <property type="entry name" value="RCC1_2"/>
    <property type="match status" value="2"/>
</dbReference>
<feature type="repeat" description="RCC1" evidence="12">
    <location>
        <begin position="1668"/>
        <end position="1716"/>
    </location>
</feature>
<dbReference type="InterPro" id="IPR036322">
    <property type="entry name" value="WD40_repeat_dom_sf"/>
</dbReference>
<dbReference type="Pfam" id="PF13540">
    <property type="entry name" value="RCC1_2"/>
    <property type="match status" value="1"/>
</dbReference>
<comment type="subcellular location">
    <subcellularLocation>
        <location evidence="2">Cytoplasm</location>
    </subcellularLocation>
</comment>
<comment type="catalytic activity">
    <reaction evidence="1">
        <text>S-ubiquitinyl-[E2 ubiquitin-conjugating enzyme]-L-cysteine + [acceptor protein]-L-lysine = [E2 ubiquitin-conjugating enzyme]-L-cysteine + N(6)-ubiquitinyl-[acceptor protein]-L-lysine.</text>
        <dbReference type="EC" id="2.3.2.26"/>
    </reaction>
</comment>
<evidence type="ECO:0000256" key="7">
    <source>
        <dbReference type="ARBA" id="ARBA00022679"/>
    </source>
</evidence>
<dbReference type="GO" id="GO:0061630">
    <property type="term" value="F:ubiquitin protein ligase activity"/>
    <property type="evidence" value="ECO:0007669"/>
    <property type="project" value="UniProtKB-EC"/>
</dbReference>
<dbReference type="PROSITE" id="PS50082">
    <property type="entry name" value="WD_REPEATS_2"/>
    <property type="match status" value="2"/>
</dbReference>
<dbReference type="FunFam" id="3.30.2410.10:FF:000006">
    <property type="entry name" value="probable E3 ubiquitin-protein ligase HERC1 isoform X2"/>
    <property type="match status" value="1"/>
</dbReference>
<feature type="active site" description="Glycyl thioester intermediate" evidence="10">
    <location>
        <position position="2480"/>
    </location>
</feature>
<comment type="pathway">
    <text evidence="3">Protein modification; protein ubiquitination.</text>
</comment>
<dbReference type="InterPro" id="IPR000569">
    <property type="entry name" value="HECT_dom"/>
</dbReference>
<evidence type="ECO:0000256" key="11">
    <source>
        <dbReference type="PROSITE-ProRule" id="PRU00221"/>
    </source>
</evidence>
<evidence type="ECO:0000256" key="12">
    <source>
        <dbReference type="PROSITE-ProRule" id="PRU00235"/>
    </source>
</evidence>
<evidence type="ECO:0000256" key="3">
    <source>
        <dbReference type="ARBA" id="ARBA00004906"/>
    </source>
</evidence>
<dbReference type="Pfam" id="PF00400">
    <property type="entry name" value="WD40"/>
    <property type="match status" value="2"/>
</dbReference>
<feature type="repeat" description="RCC1" evidence="12">
    <location>
        <begin position="1824"/>
        <end position="1875"/>
    </location>
</feature>